<accession>A0ACB5U9Q7</accession>
<evidence type="ECO:0000313" key="1">
    <source>
        <dbReference type="EMBL" id="GMF06005.1"/>
    </source>
</evidence>
<keyword evidence="2" id="KW-1185">Reference proteome</keyword>
<organism evidence="1 2">
    <name type="scientific">Ambrosiozyma monospora</name>
    <name type="common">Yeast</name>
    <name type="synonym">Endomycopsis monosporus</name>
    <dbReference type="NCBI Taxonomy" id="43982"/>
    <lineage>
        <taxon>Eukaryota</taxon>
        <taxon>Fungi</taxon>
        <taxon>Dikarya</taxon>
        <taxon>Ascomycota</taxon>
        <taxon>Saccharomycotina</taxon>
        <taxon>Pichiomycetes</taxon>
        <taxon>Pichiales</taxon>
        <taxon>Pichiaceae</taxon>
        <taxon>Ambrosiozyma</taxon>
    </lineage>
</organism>
<name>A0ACB5U9Q7_AMBMO</name>
<protein>
    <submittedName>
        <fullName evidence="1">Unnamed protein product</fullName>
    </submittedName>
</protein>
<reference evidence="1" key="1">
    <citation type="submission" date="2023-04" db="EMBL/GenBank/DDBJ databases">
        <title>Ambrosiozyma monospora NBRC 10751.</title>
        <authorList>
            <person name="Ichikawa N."/>
            <person name="Sato H."/>
            <person name="Tonouchi N."/>
        </authorList>
    </citation>
    <scope>NUCLEOTIDE SEQUENCE</scope>
    <source>
        <strain evidence="1">NBRC 10751</strain>
    </source>
</reference>
<sequence length="130" mass="15144">MYNMACCLLWFMLNIYLSCQCLELEQLHSQDKRRQNSTDSSSGIIFVSPSTYNMDSGTESEMLLNTDQEQSPFENYASQYQHHQSTIANDWSPNYLFNFDDGDLAPNGLAEDKRVPQNNNNRLVHYKWQT</sequence>
<gene>
    <name evidence="1" type="ORF">Amon02_001253100</name>
</gene>
<dbReference type="Proteomes" id="UP001165064">
    <property type="component" value="Unassembled WGS sequence"/>
</dbReference>
<proteinExistence type="predicted"/>
<dbReference type="EMBL" id="BSXS01014809">
    <property type="protein sequence ID" value="GMF06005.1"/>
    <property type="molecule type" value="Genomic_DNA"/>
</dbReference>
<evidence type="ECO:0000313" key="2">
    <source>
        <dbReference type="Proteomes" id="UP001165064"/>
    </source>
</evidence>
<comment type="caution">
    <text evidence="1">The sequence shown here is derived from an EMBL/GenBank/DDBJ whole genome shotgun (WGS) entry which is preliminary data.</text>
</comment>